<keyword evidence="2" id="KW-1185">Reference proteome</keyword>
<dbReference type="EMBL" id="CM056813">
    <property type="protein sequence ID" value="KAJ8639246.1"/>
    <property type="molecule type" value="Genomic_DNA"/>
</dbReference>
<dbReference type="Proteomes" id="UP001234297">
    <property type="component" value="Chromosome 5"/>
</dbReference>
<sequence>MPDYSTDVLPCNFFLSPSPQLTVNLFTFPQKPKSTKSRKIPKKQLVEEEKDCCLISLTGGALLPGSTEP</sequence>
<reference evidence="1 2" key="1">
    <citation type="journal article" date="2022" name="Hortic Res">
        <title>A haplotype resolved chromosomal level avocado genome allows analysis of novel avocado genes.</title>
        <authorList>
            <person name="Nath O."/>
            <person name="Fletcher S.J."/>
            <person name="Hayward A."/>
            <person name="Shaw L.M."/>
            <person name="Masouleh A.K."/>
            <person name="Furtado A."/>
            <person name="Henry R.J."/>
            <person name="Mitter N."/>
        </authorList>
    </citation>
    <scope>NUCLEOTIDE SEQUENCE [LARGE SCALE GENOMIC DNA]</scope>
    <source>
        <strain evidence="2">cv. Hass</strain>
    </source>
</reference>
<organism evidence="1 2">
    <name type="scientific">Persea americana</name>
    <name type="common">Avocado</name>
    <dbReference type="NCBI Taxonomy" id="3435"/>
    <lineage>
        <taxon>Eukaryota</taxon>
        <taxon>Viridiplantae</taxon>
        <taxon>Streptophyta</taxon>
        <taxon>Embryophyta</taxon>
        <taxon>Tracheophyta</taxon>
        <taxon>Spermatophyta</taxon>
        <taxon>Magnoliopsida</taxon>
        <taxon>Magnoliidae</taxon>
        <taxon>Laurales</taxon>
        <taxon>Lauraceae</taxon>
        <taxon>Persea</taxon>
    </lineage>
</organism>
<evidence type="ECO:0000313" key="1">
    <source>
        <dbReference type="EMBL" id="KAJ8639246.1"/>
    </source>
</evidence>
<name>A0ACC2M1P1_PERAE</name>
<proteinExistence type="predicted"/>
<gene>
    <name evidence="1" type="ORF">MRB53_015940</name>
</gene>
<evidence type="ECO:0000313" key="2">
    <source>
        <dbReference type="Proteomes" id="UP001234297"/>
    </source>
</evidence>
<comment type="caution">
    <text evidence="1">The sequence shown here is derived from an EMBL/GenBank/DDBJ whole genome shotgun (WGS) entry which is preliminary data.</text>
</comment>
<protein>
    <submittedName>
        <fullName evidence="1">Uncharacterized protein</fullName>
    </submittedName>
</protein>
<accession>A0ACC2M1P1</accession>